<comment type="caution">
    <text evidence="3">The sequence shown here is derived from an EMBL/GenBank/DDBJ whole genome shotgun (WGS) entry which is preliminary data.</text>
</comment>
<name>A0ABT0RPF7_9SPHN</name>
<protein>
    <submittedName>
        <fullName evidence="3">BolA family transcriptional regulator</fullName>
    </submittedName>
</protein>
<dbReference type="PANTHER" id="PTHR46229:SF2">
    <property type="entry name" value="BOLA-LIKE PROTEIN 1"/>
    <property type="match status" value="1"/>
</dbReference>
<dbReference type="PANTHER" id="PTHR46229">
    <property type="entry name" value="BOLA TRANSCRIPTION REGULATOR"/>
    <property type="match status" value="1"/>
</dbReference>
<dbReference type="InterPro" id="IPR050961">
    <property type="entry name" value="BolA/IbaG_stress_morph_reg"/>
</dbReference>
<sequence>MPMRAEEIEAMIVAAIPDARVEIRDLAGDGDHYAARVVSESFAGMNRVRQHQAVYAALKGKMGGELHALQLETAIPSGDHQ</sequence>
<dbReference type="InterPro" id="IPR036065">
    <property type="entry name" value="BolA-like_sf"/>
</dbReference>
<proteinExistence type="inferred from homology"/>
<accession>A0ABT0RPF7</accession>
<gene>
    <name evidence="3" type="ORF">LZ536_11515</name>
</gene>
<dbReference type="RefSeq" id="WP_249848929.1">
    <property type="nucleotide sequence ID" value="NZ_JAMGBD010000002.1"/>
</dbReference>
<dbReference type="EMBL" id="JAMGBD010000002">
    <property type="protein sequence ID" value="MCL6684522.1"/>
    <property type="molecule type" value="Genomic_DNA"/>
</dbReference>
<evidence type="ECO:0000313" key="4">
    <source>
        <dbReference type="Proteomes" id="UP001165363"/>
    </source>
</evidence>
<evidence type="ECO:0000256" key="1">
    <source>
        <dbReference type="ARBA" id="ARBA00005578"/>
    </source>
</evidence>
<dbReference type="Gene3D" id="3.30.300.90">
    <property type="entry name" value="BolA-like"/>
    <property type="match status" value="1"/>
</dbReference>
<dbReference type="InterPro" id="IPR002634">
    <property type="entry name" value="BolA"/>
</dbReference>
<keyword evidence="4" id="KW-1185">Reference proteome</keyword>
<comment type="similarity">
    <text evidence="1 2">Belongs to the BolA/IbaG family.</text>
</comment>
<evidence type="ECO:0000313" key="3">
    <source>
        <dbReference type="EMBL" id="MCL6684522.1"/>
    </source>
</evidence>
<evidence type="ECO:0000256" key="2">
    <source>
        <dbReference type="RuleBase" id="RU003860"/>
    </source>
</evidence>
<organism evidence="3 4">
    <name type="scientific">Sphingomonas alba</name>
    <dbReference type="NCBI Taxonomy" id="2908208"/>
    <lineage>
        <taxon>Bacteria</taxon>
        <taxon>Pseudomonadati</taxon>
        <taxon>Pseudomonadota</taxon>
        <taxon>Alphaproteobacteria</taxon>
        <taxon>Sphingomonadales</taxon>
        <taxon>Sphingomonadaceae</taxon>
        <taxon>Sphingomonas</taxon>
    </lineage>
</organism>
<dbReference type="Pfam" id="PF01722">
    <property type="entry name" value="BolA"/>
    <property type="match status" value="1"/>
</dbReference>
<dbReference type="Proteomes" id="UP001165363">
    <property type="component" value="Unassembled WGS sequence"/>
</dbReference>
<dbReference type="PIRSF" id="PIRSF003113">
    <property type="entry name" value="BolA"/>
    <property type="match status" value="1"/>
</dbReference>
<dbReference type="SUPFAM" id="SSF82657">
    <property type="entry name" value="BolA-like"/>
    <property type="match status" value="1"/>
</dbReference>
<reference evidence="3" key="1">
    <citation type="submission" date="2022-05" db="EMBL/GenBank/DDBJ databases">
        <authorList>
            <person name="Jo J.-H."/>
            <person name="Im W.-T."/>
        </authorList>
    </citation>
    <scope>NUCLEOTIDE SEQUENCE</scope>
    <source>
        <strain evidence="3">SE158</strain>
    </source>
</reference>